<evidence type="ECO:0000259" key="26">
    <source>
        <dbReference type="SMART" id="SM00090"/>
    </source>
</evidence>
<dbReference type="GO" id="GO:0005524">
    <property type="term" value="F:ATP binding"/>
    <property type="evidence" value="ECO:0007669"/>
    <property type="project" value="UniProtKB-KW"/>
</dbReference>
<dbReference type="RefSeq" id="XP_003743090.1">
    <property type="nucleotide sequence ID" value="XM_003743042.2"/>
</dbReference>
<comment type="catalytic activity">
    <reaction evidence="18">
        <text>ATP + H2O = ADP + phosphate + H(+)</text>
        <dbReference type="Rhea" id="RHEA:13065"/>
        <dbReference type="ChEBI" id="CHEBI:15377"/>
        <dbReference type="ChEBI" id="CHEBI:15378"/>
        <dbReference type="ChEBI" id="CHEBI:30616"/>
        <dbReference type="ChEBI" id="CHEBI:43474"/>
        <dbReference type="ChEBI" id="CHEBI:456216"/>
    </reaction>
</comment>
<evidence type="ECO:0000256" key="12">
    <source>
        <dbReference type="ARBA" id="ARBA00022777"/>
    </source>
</evidence>
<evidence type="ECO:0000256" key="6">
    <source>
        <dbReference type="ARBA" id="ARBA00022490"/>
    </source>
</evidence>
<sequence length="519" mass="60439">MSGSEFHPGQFDDATEDDVADQGQLNMDKLNLSQEEYTDDDDDYYSDDFEERDDVRKQCFAQCNRQVHFQDQQKVMAGKFLSKVNLDSMWVPKQAMNHVSEQQRKSENDRIRIKDKMERATVEQVLDKRTRMILFKLLSRGVLGEINGCISTGKEANVYHASTGEDHMAIKVYKTSILIFKDRDRYVSGEFRFRGGYCSGNPRKMVRLWAEKEMRNLTRIERSGIPCPKPRLLRSHVLVMDFVGKDGWPAPKLKDVPLTESKARELYRDLIINIRKMFHECRLVHADLSEYNLLYHEGQIVFIDVSQSVEHDHPNALVFLRKDLTNVTDFFSRCGVATMTVRELFDFVVDPLISDGVDQYLERMAGLAGERGVLDPKDIQVEEEVFKNSYIPQRLDQVIDYEREVEKFQQGEDLLYKTLTGLRKVEENERPKDDPRSSSDDGSDEDDDEDNEFVGDEKDDDFDVDEKKVRKPLGRPKDESVDEKRERKKAVKDAAREKRKDKVPKHIKKRREKVGKSKK</sequence>
<evidence type="ECO:0000256" key="4">
    <source>
        <dbReference type="ARBA" id="ARBA00012513"/>
    </source>
</evidence>
<dbReference type="CDD" id="cd05147">
    <property type="entry name" value="RIO1_euk"/>
    <property type="match status" value="1"/>
</dbReference>
<dbReference type="InterPro" id="IPR051272">
    <property type="entry name" value="RIO-type_Ser/Thr_kinase"/>
</dbReference>
<evidence type="ECO:0000256" key="3">
    <source>
        <dbReference type="ARBA" id="ARBA00009196"/>
    </source>
</evidence>
<evidence type="ECO:0000256" key="13">
    <source>
        <dbReference type="ARBA" id="ARBA00022801"/>
    </source>
</evidence>
<reference evidence="28" key="1">
    <citation type="submission" date="2025-08" db="UniProtKB">
        <authorList>
            <consortium name="RefSeq"/>
        </authorList>
    </citation>
    <scope>IDENTIFICATION</scope>
</reference>
<proteinExistence type="inferred from homology"/>
<dbReference type="InterPro" id="IPR017407">
    <property type="entry name" value="Ser/Thr_kinase_Rio1"/>
</dbReference>
<evidence type="ECO:0000256" key="15">
    <source>
        <dbReference type="ARBA" id="ARBA00022842"/>
    </source>
</evidence>
<dbReference type="AlphaFoldDB" id="A0AAJ6VXT4"/>
<dbReference type="EC" id="2.7.11.1" evidence="4 21"/>
<feature type="binding site" evidence="24">
    <location>
        <position position="304"/>
    </location>
    <ligand>
        <name>Mg(2+)</name>
        <dbReference type="ChEBI" id="CHEBI:18420"/>
    </ligand>
</feature>
<dbReference type="GO" id="GO:0016787">
    <property type="term" value="F:hydrolase activity"/>
    <property type="evidence" value="ECO:0007669"/>
    <property type="project" value="UniProtKB-KW"/>
</dbReference>
<keyword evidence="13" id="KW-0378">Hydrolase</keyword>
<dbReference type="FunFam" id="3.30.200.20:FF:000148">
    <property type="entry name" value="Serine/threonine-protein kinase RIO1"/>
    <property type="match status" value="1"/>
</dbReference>
<accession>A0AAJ6VXT4</accession>
<feature type="binding site" evidence="24">
    <location>
        <position position="292"/>
    </location>
    <ligand>
        <name>Mg(2+)</name>
        <dbReference type="ChEBI" id="CHEBI:18420"/>
    </ligand>
</feature>
<comment type="similarity">
    <text evidence="3 21">Belongs to the protein kinase superfamily. RIO-type Ser/Thr kinase family.</text>
</comment>
<evidence type="ECO:0000256" key="18">
    <source>
        <dbReference type="ARBA" id="ARBA00049360"/>
    </source>
</evidence>
<keyword evidence="15" id="KW-0460">Magnesium</keyword>
<evidence type="ECO:0000256" key="23">
    <source>
        <dbReference type="PIRSR" id="PIRSR038147-2"/>
    </source>
</evidence>
<feature type="compositionally biased region" description="Acidic residues" evidence="25">
    <location>
        <begin position="36"/>
        <end position="47"/>
    </location>
</feature>
<evidence type="ECO:0000256" key="9">
    <source>
        <dbReference type="ARBA" id="ARBA00022679"/>
    </source>
</evidence>
<evidence type="ECO:0000256" key="1">
    <source>
        <dbReference type="ARBA" id="ARBA00001946"/>
    </source>
</evidence>
<evidence type="ECO:0000256" key="21">
    <source>
        <dbReference type="PIRNR" id="PIRNR038147"/>
    </source>
</evidence>
<evidence type="ECO:0000256" key="7">
    <source>
        <dbReference type="ARBA" id="ARBA00022517"/>
    </source>
</evidence>
<keyword evidence="7" id="KW-0690">Ribosome biogenesis</keyword>
<dbReference type="Pfam" id="PF01163">
    <property type="entry name" value="RIO1"/>
    <property type="match status" value="1"/>
</dbReference>
<feature type="region of interest" description="Disordered" evidence="25">
    <location>
        <begin position="425"/>
        <end position="519"/>
    </location>
</feature>
<evidence type="ECO:0000256" key="25">
    <source>
        <dbReference type="SAM" id="MobiDB-lite"/>
    </source>
</evidence>
<keyword evidence="10" id="KW-0479">Metal-binding</keyword>
<name>A0AAJ6VXT4_9ACAR</name>
<feature type="compositionally biased region" description="Basic residues" evidence="25">
    <location>
        <begin position="501"/>
        <end position="519"/>
    </location>
</feature>
<comment type="catalytic activity">
    <reaction evidence="16 21">
        <text>L-threonyl-[protein] + ATP = O-phospho-L-threonyl-[protein] + ADP + H(+)</text>
        <dbReference type="Rhea" id="RHEA:46608"/>
        <dbReference type="Rhea" id="RHEA-COMP:11060"/>
        <dbReference type="Rhea" id="RHEA-COMP:11605"/>
        <dbReference type="ChEBI" id="CHEBI:15378"/>
        <dbReference type="ChEBI" id="CHEBI:30013"/>
        <dbReference type="ChEBI" id="CHEBI:30616"/>
        <dbReference type="ChEBI" id="CHEBI:61977"/>
        <dbReference type="ChEBI" id="CHEBI:456216"/>
        <dbReference type="EC" id="2.7.11.1"/>
    </reaction>
</comment>
<keyword evidence="27" id="KW-1185">Reference proteome</keyword>
<feature type="domain" description="RIO kinase" evidence="26">
    <location>
        <begin position="115"/>
        <end position="350"/>
    </location>
</feature>
<feature type="compositionally biased region" description="Basic and acidic residues" evidence="25">
    <location>
        <begin position="475"/>
        <end position="500"/>
    </location>
</feature>
<dbReference type="InterPro" id="IPR011009">
    <property type="entry name" value="Kinase-like_dom_sf"/>
</dbReference>
<dbReference type="PIRSF" id="PIRSF038147">
    <property type="entry name" value="Ser/Thr_PK_RIO1"/>
    <property type="match status" value="1"/>
</dbReference>
<evidence type="ECO:0000256" key="19">
    <source>
        <dbReference type="ARBA" id="ARBA00057025"/>
    </source>
</evidence>
<feature type="active site" description="4-aspartylphosphate intermediate" evidence="22">
    <location>
        <position position="304"/>
    </location>
</feature>
<evidence type="ECO:0000256" key="5">
    <source>
        <dbReference type="ARBA" id="ARBA00016038"/>
    </source>
</evidence>
<dbReference type="InterPro" id="IPR018935">
    <property type="entry name" value="RIO_kinase_CS"/>
</dbReference>
<dbReference type="PROSITE" id="PS01245">
    <property type="entry name" value="RIO1"/>
    <property type="match status" value="1"/>
</dbReference>
<dbReference type="CTD" id="83732"/>
<dbReference type="Gene3D" id="3.30.200.20">
    <property type="entry name" value="Phosphorylase Kinase, domain 1"/>
    <property type="match status" value="1"/>
</dbReference>
<comment type="subcellular location">
    <subcellularLocation>
        <location evidence="2">Cytoplasm</location>
    </subcellularLocation>
</comment>
<dbReference type="GO" id="GO:0005737">
    <property type="term" value="C:cytoplasm"/>
    <property type="evidence" value="ECO:0007669"/>
    <property type="project" value="UniProtKB-SubCell"/>
</dbReference>
<evidence type="ECO:0000256" key="22">
    <source>
        <dbReference type="PIRSR" id="PIRSR038147-1"/>
    </source>
</evidence>
<keyword evidence="8 21" id="KW-0723">Serine/threonine-protein kinase</keyword>
<feature type="compositionally biased region" description="Acidic residues" evidence="25">
    <location>
        <begin position="441"/>
        <end position="464"/>
    </location>
</feature>
<feature type="active site" description="Proton acceptor" evidence="22">
    <location>
        <position position="287"/>
    </location>
</feature>
<organism evidence="27 28">
    <name type="scientific">Galendromus occidentalis</name>
    <name type="common">western predatory mite</name>
    <dbReference type="NCBI Taxonomy" id="34638"/>
    <lineage>
        <taxon>Eukaryota</taxon>
        <taxon>Metazoa</taxon>
        <taxon>Ecdysozoa</taxon>
        <taxon>Arthropoda</taxon>
        <taxon>Chelicerata</taxon>
        <taxon>Arachnida</taxon>
        <taxon>Acari</taxon>
        <taxon>Parasitiformes</taxon>
        <taxon>Mesostigmata</taxon>
        <taxon>Gamasina</taxon>
        <taxon>Phytoseioidea</taxon>
        <taxon>Phytoseiidae</taxon>
        <taxon>Typhlodrominae</taxon>
        <taxon>Galendromus</taxon>
    </lineage>
</organism>
<evidence type="ECO:0000256" key="16">
    <source>
        <dbReference type="ARBA" id="ARBA00047899"/>
    </source>
</evidence>
<gene>
    <name evidence="28" type="primary">LOC100902019</name>
</gene>
<dbReference type="FunFam" id="1.10.510.10:FF:000232">
    <property type="entry name" value="Serine/threonine-protein kinase RIO1"/>
    <property type="match status" value="1"/>
</dbReference>
<evidence type="ECO:0000256" key="20">
    <source>
        <dbReference type="ARBA" id="ARBA00063876"/>
    </source>
</evidence>
<dbReference type="InterPro" id="IPR018934">
    <property type="entry name" value="RIO_dom"/>
</dbReference>
<evidence type="ECO:0000256" key="2">
    <source>
        <dbReference type="ARBA" id="ARBA00004496"/>
    </source>
</evidence>
<feature type="region of interest" description="Disordered" evidence="25">
    <location>
        <begin position="1"/>
        <end position="47"/>
    </location>
</feature>
<feature type="compositionally biased region" description="Basic and acidic residues" evidence="25">
    <location>
        <begin position="425"/>
        <end position="439"/>
    </location>
</feature>
<feature type="binding site" evidence="23">
    <location>
        <position position="171"/>
    </location>
    <ligand>
        <name>ATP</name>
        <dbReference type="ChEBI" id="CHEBI:30616"/>
    </ligand>
</feature>
<keyword evidence="9 21" id="KW-0808">Transferase</keyword>
<evidence type="ECO:0000256" key="8">
    <source>
        <dbReference type="ARBA" id="ARBA00022527"/>
    </source>
</evidence>
<evidence type="ECO:0000256" key="10">
    <source>
        <dbReference type="ARBA" id="ARBA00022723"/>
    </source>
</evidence>
<keyword evidence="14 21" id="KW-0067">ATP-binding</keyword>
<keyword evidence="11 21" id="KW-0547">Nucleotide-binding</keyword>
<comment type="catalytic activity">
    <reaction evidence="17 21">
        <text>L-seryl-[protein] + ATP = O-phospho-L-seryl-[protein] + ADP + H(+)</text>
        <dbReference type="Rhea" id="RHEA:17989"/>
        <dbReference type="Rhea" id="RHEA-COMP:9863"/>
        <dbReference type="Rhea" id="RHEA-COMP:11604"/>
        <dbReference type="ChEBI" id="CHEBI:15378"/>
        <dbReference type="ChEBI" id="CHEBI:29999"/>
        <dbReference type="ChEBI" id="CHEBI:30616"/>
        <dbReference type="ChEBI" id="CHEBI:83421"/>
        <dbReference type="ChEBI" id="CHEBI:456216"/>
        <dbReference type="EC" id="2.7.11.1"/>
    </reaction>
</comment>
<comment type="cofactor">
    <cofactor evidence="1 24">
        <name>Mg(2+)</name>
        <dbReference type="ChEBI" id="CHEBI:18420"/>
    </cofactor>
</comment>
<dbReference type="SMART" id="SM00090">
    <property type="entry name" value="RIO"/>
    <property type="match status" value="1"/>
</dbReference>
<dbReference type="GO" id="GO:0004674">
    <property type="term" value="F:protein serine/threonine kinase activity"/>
    <property type="evidence" value="ECO:0007669"/>
    <property type="project" value="UniProtKB-KW"/>
</dbReference>
<dbReference type="Proteomes" id="UP000694867">
    <property type="component" value="Unplaced"/>
</dbReference>
<dbReference type="KEGG" id="goe:100902019"/>
<evidence type="ECO:0000256" key="24">
    <source>
        <dbReference type="PIRSR" id="PIRSR038147-3"/>
    </source>
</evidence>
<evidence type="ECO:0000313" key="28">
    <source>
        <dbReference type="RefSeq" id="XP_003743090.1"/>
    </source>
</evidence>
<dbReference type="GeneID" id="100902019"/>
<evidence type="ECO:0000256" key="14">
    <source>
        <dbReference type="ARBA" id="ARBA00022840"/>
    </source>
</evidence>
<keyword evidence="12 21" id="KW-0418">Kinase</keyword>
<evidence type="ECO:0000256" key="11">
    <source>
        <dbReference type="ARBA" id="ARBA00022741"/>
    </source>
</evidence>
<comment type="subunit">
    <text evidence="20">Associates with the precursor of the 40S ribosome subunit. Interacts (via its N-terminus) with PRMT5 (via its N-terminus). Interacts with WDR77. Found in a PRMT5 complex composed of PRMT5, WDR77 and RIOK1. Interacts (via its C-terminus) with NCL; this interaction targets NCL for PRTM5 methylation.</text>
</comment>
<protein>
    <recommendedName>
        <fullName evidence="5 21">Serine/threonine-protein kinase RIO1</fullName>
        <ecNumber evidence="4 21">2.7.11.1</ecNumber>
    </recommendedName>
</protein>
<keyword evidence="6" id="KW-0963">Cytoplasm</keyword>
<evidence type="ECO:0000256" key="17">
    <source>
        <dbReference type="ARBA" id="ARBA00048679"/>
    </source>
</evidence>
<dbReference type="Gene3D" id="1.10.510.10">
    <property type="entry name" value="Transferase(Phosphotransferase) domain 1"/>
    <property type="match status" value="1"/>
</dbReference>
<dbReference type="InterPro" id="IPR000687">
    <property type="entry name" value="RIO_kinase"/>
</dbReference>
<comment type="function">
    <text evidence="19">Involved in the final steps of cytoplasmic maturation of the 40S ribosomal subunit. Involved in processing of 18S-E pre-rRNA to the mature 18S rRNA. Required for the recycling of NOB1 and PNO1 from the late 40S precursor. The association with the very late 40S subunit intermediate may involve a translation-like checkpoint point cycle preceeding the binding to the 60S ribosomal subunit. Despite the protein kinase domain is proposed to act predominantly as an ATPase. The catalytic activity regulates its dynamic association with the 40S subunit. In addition to its role in ribosomal biogenesis acts as an adapter protein by recruiting NCL/nucleolin the to PRMT5 complex for its symmetrical methylation.</text>
</comment>
<dbReference type="PANTHER" id="PTHR45723">
    <property type="entry name" value="SERINE/THREONINE-PROTEIN KINASE RIO1"/>
    <property type="match status" value="1"/>
</dbReference>
<dbReference type="SUPFAM" id="SSF56112">
    <property type="entry name" value="Protein kinase-like (PK-like)"/>
    <property type="match status" value="1"/>
</dbReference>
<evidence type="ECO:0000313" key="27">
    <source>
        <dbReference type="Proteomes" id="UP000694867"/>
    </source>
</evidence>
<dbReference type="GO" id="GO:0046872">
    <property type="term" value="F:metal ion binding"/>
    <property type="evidence" value="ECO:0007669"/>
    <property type="project" value="UniProtKB-KW"/>
</dbReference>
<dbReference type="GO" id="GO:0042254">
    <property type="term" value="P:ribosome biogenesis"/>
    <property type="evidence" value="ECO:0007669"/>
    <property type="project" value="UniProtKB-KW"/>
</dbReference>